<feature type="domain" description="DUF3048" evidence="3">
    <location>
        <begin position="55"/>
        <end position="196"/>
    </location>
</feature>
<dbReference type="EMBL" id="SLUB01000046">
    <property type="protein sequence ID" value="THE10480.1"/>
    <property type="molecule type" value="Genomic_DNA"/>
</dbReference>
<dbReference type="Pfam" id="PF11258">
    <property type="entry name" value="DUF3048"/>
    <property type="match status" value="1"/>
</dbReference>
<evidence type="ECO:0000256" key="1">
    <source>
        <dbReference type="SAM" id="MobiDB-lite"/>
    </source>
</evidence>
<dbReference type="PROSITE" id="PS51257">
    <property type="entry name" value="PROKAR_LIPOPROTEIN"/>
    <property type="match status" value="1"/>
</dbReference>
<feature type="region of interest" description="Disordered" evidence="1">
    <location>
        <begin position="24"/>
        <end position="48"/>
    </location>
</feature>
<proteinExistence type="predicted"/>
<dbReference type="SUPFAM" id="SSF159774">
    <property type="entry name" value="YerB-like"/>
    <property type="match status" value="1"/>
</dbReference>
<feature type="signal peptide" evidence="2">
    <location>
        <begin position="1"/>
        <end position="22"/>
    </location>
</feature>
<evidence type="ECO:0000313" key="6">
    <source>
        <dbReference type="Proteomes" id="UP000306477"/>
    </source>
</evidence>
<evidence type="ECO:0000256" key="2">
    <source>
        <dbReference type="SAM" id="SignalP"/>
    </source>
</evidence>
<dbReference type="RefSeq" id="WP_136381085.1">
    <property type="nucleotide sequence ID" value="NZ_SLUB01000046.1"/>
</dbReference>
<reference evidence="5 6" key="1">
    <citation type="journal article" date="2019" name="Indoor Air">
        <title>Impacts of indoor surface finishes on bacterial viability.</title>
        <authorList>
            <person name="Hu J."/>
            <person name="Maamar S.B."/>
            <person name="Glawe A.J."/>
            <person name="Gottel N."/>
            <person name="Gilbert J.A."/>
            <person name="Hartmann E.M."/>
        </authorList>
    </citation>
    <scope>NUCLEOTIDE SEQUENCE [LARGE SCALE GENOMIC DNA]</scope>
    <source>
        <strain evidence="5 6">AF060A6</strain>
    </source>
</reference>
<keyword evidence="2" id="KW-0732">Signal</keyword>
<feature type="chain" id="PRO_5038904746" evidence="2">
    <location>
        <begin position="23"/>
        <end position="350"/>
    </location>
</feature>
<dbReference type="AlphaFoldDB" id="A0A4S3PLV3"/>
<gene>
    <name evidence="5" type="ORF">E1I69_18710</name>
</gene>
<dbReference type="InterPro" id="IPR035328">
    <property type="entry name" value="DUF3048_C"/>
</dbReference>
<dbReference type="OrthoDB" id="9779102at2"/>
<organism evidence="5 6">
    <name type="scientific">Bacillus timonensis</name>
    <dbReference type="NCBI Taxonomy" id="1033734"/>
    <lineage>
        <taxon>Bacteria</taxon>
        <taxon>Bacillati</taxon>
        <taxon>Bacillota</taxon>
        <taxon>Bacilli</taxon>
        <taxon>Bacillales</taxon>
        <taxon>Bacillaceae</taxon>
        <taxon>Bacillus</taxon>
    </lineage>
</organism>
<dbReference type="Proteomes" id="UP000306477">
    <property type="component" value="Unassembled WGS sequence"/>
</dbReference>
<dbReference type="Pfam" id="PF17479">
    <property type="entry name" value="DUF3048_C"/>
    <property type="match status" value="1"/>
</dbReference>
<keyword evidence="6" id="KW-1185">Reference proteome</keyword>
<dbReference type="STRING" id="1033734.GCA_000285535_03391"/>
<protein>
    <submittedName>
        <fullName evidence="5">DUF3048 domain-containing protein</fullName>
    </submittedName>
</protein>
<name>A0A4S3PLV3_9BACI</name>
<evidence type="ECO:0000259" key="3">
    <source>
        <dbReference type="Pfam" id="PF11258"/>
    </source>
</evidence>
<comment type="caution">
    <text evidence="5">The sequence shown here is derived from an EMBL/GenBank/DDBJ whole genome shotgun (WGS) entry which is preliminary data.</text>
</comment>
<accession>A0A4S3PLV3</accession>
<evidence type="ECO:0000259" key="4">
    <source>
        <dbReference type="Pfam" id="PF17479"/>
    </source>
</evidence>
<dbReference type="InterPro" id="IPR021416">
    <property type="entry name" value="DUF3048_N"/>
</dbReference>
<sequence>MKKTLYILGFVLLLLTAACSNKEEASKQQDEHEPKQTEPAAKEEPSQEFEHVFPLTGIQTNEDINNRPFAVMVNNHPQARPQSGLYMADVVYEVLAEGDVTRFLAVFQSEKPEIIGPVRSARDYYIELSKGFDALYVAHGWSPEAQQILNSGKVDNINGMVYDGTLFWRADHNVAPHNSYISFENIAKGADKQGYSMEEEVPSFVFLSEDEVNGIEGTQAEHVRVSYSSRDIFAAVYDYNQEKGKYERYSGGDQTVDRETNTPVLLDNVLVVEMNHRFIDDYGRRAIDVTSGGKGYLLQKGKAQEIEWRNVDGRIVPFVNGKEIGFVPGKTWINIIPTSPGIAGAVSFGN</sequence>
<dbReference type="Gene3D" id="3.50.90.10">
    <property type="entry name" value="YerB-like"/>
    <property type="match status" value="1"/>
</dbReference>
<feature type="domain" description="DUF3048" evidence="4">
    <location>
        <begin position="223"/>
        <end position="333"/>
    </location>
</feature>
<dbReference type="InterPro" id="IPR023158">
    <property type="entry name" value="YerB-like_sf"/>
</dbReference>
<evidence type="ECO:0000313" key="5">
    <source>
        <dbReference type="EMBL" id="THE10480.1"/>
    </source>
</evidence>